<comment type="caution">
    <text evidence="5">The sequence shown here is derived from an EMBL/GenBank/DDBJ whole genome shotgun (WGS) entry which is preliminary data.</text>
</comment>
<evidence type="ECO:0000259" key="4">
    <source>
        <dbReference type="PROSITE" id="PS51651"/>
    </source>
</evidence>
<feature type="domain" description="DOCKER" evidence="4">
    <location>
        <begin position="636"/>
        <end position="1096"/>
    </location>
</feature>
<feature type="region of interest" description="Disordered" evidence="3">
    <location>
        <begin position="263"/>
        <end position="288"/>
    </location>
</feature>
<proteinExistence type="inferred from homology"/>
<name>A0A9Q1FVE7_SYNKA</name>
<feature type="compositionally biased region" description="Low complexity" evidence="3">
    <location>
        <begin position="144"/>
        <end position="166"/>
    </location>
</feature>
<feature type="region of interest" description="Disordered" evidence="3">
    <location>
        <begin position="143"/>
        <end position="171"/>
    </location>
</feature>
<evidence type="ECO:0000256" key="3">
    <source>
        <dbReference type="SAM" id="MobiDB-lite"/>
    </source>
</evidence>
<comment type="similarity">
    <text evidence="2">Belongs to the DOCK family.</text>
</comment>
<keyword evidence="6" id="KW-1185">Reference proteome</keyword>
<protein>
    <recommendedName>
        <fullName evidence="4">DOCKER domain-containing protein</fullName>
    </recommendedName>
</protein>
<evidence type="ECO:0000313" key="6">
    <source>
        <dbReference type="Proteomes" id="UP001152622"/>
    </source>
</evidence>
<dbReference type="Pfam" id="PF20421">
    <property type="entry name" value="DHR-2_Lobe_C"/>
    <property type="match status" value="1"/>
</dbReference>
<dbReference type="EMBL" id="JAINUF010000003">
    <property type="protein sequence ID" value="KAJ8368390.1"/>
    <property type="molecule type" value="Genomic_DNA"/>
</dbReference>
<accession>A0A9Q1FVE7</accession>
<dbReference type="InterPro" id="IPR026791">
    <property type="entry name" value="DOCK"/>
</dbReference>
<dbReference type="InterPro" id="IPR027357">
    <property type="entry name" value="DOCKER_dom"/>
</dbReference>
<evidence type="ECO:0000256" key="1">
    <source>
        <dbReference type="ARBA" id="ARBA00022658"/>
    </source>
</evidence>
<dbReference type="Proteomes" id="UP001152622">
    <property type="component" value="Chromosome 3"/>
</dbReference>
<dbReference type="GO" id="GO:0007264">
    <property type="term" value="P:small GTPase-mediated signal transduction"/>
    <property type="evidence" value="ECO:0007669"/>
    <property type="project" value="InterPro"/>
</dbReference>
<evidence type="ECO:0000256" key="2">
    <source>
        <dbReference type="PROSITE-ProRule" id="PRU00984"/>
    </source>
</evidence>
<dbReference type="PANTHER" id="PTHR23317:SF71">
    <property type="entry name" value="DEDICATOR OF CYTOKINESIS PROTEIN 10"/>
    <property type="match status" value="1"/>
</dbReference>
<dbReference type="PROSITE" id="PS51651">
    <property type="entry name" value="DOCKER"/>
    <property type="match status" value="1"/>
</dbReference>
<dbReference type="OrthoDB" id="47328at2759"/>
<dbReference type="InterPro" id="IPR046769">
    <property type="entry name" value="DOCKER_Lobe_A"/>
</dbReference>
<evidence type="ECO:0000313" key="5">
    <source>
        <dbReference type="EMBL" id="KAJ8368390.1"/>
    </source>
</evidence>
<feature type="compositionally biased region" description="Polar residues" evidence="3">
    <location>
        <begin position="273"/>
        <end position="282"/>
    </location>
</feature>
<organism evidence="5 6">
    <name type="scientific">Synaphobranchus kaupii</name>
    <name type="common">Kaup's arrowtooth eel</name>
    <dbReference type="NCBI Taxonomy" id="118154"/>
    <lineage>
        <taxon>Eukaryota</taxon>
        <taxon>Metazoa</taxon>
        <taxon>Chordata</taxon>
        <taxon>Craniata</taxon>
        <taxon>Vertebrata</taxon>
        <taxon>Euteleostomi</taxon>
        <taxon>Actinopterygii</taxon>
        <taxon>Neopterygii</taxon>
        <taxon>Teleostei</taxon>
        <taxon>Anguilliformes</taxon>
        <taxon>Synaphobranchidae</taxon>
        <taxon>Synaphobranchus</taxon>
    </lineage>
</organism>
<dbReference type="AlphaFoldDB" id="A0A9Q1FVE7"/>
<dbReference type="InterPro" id="IPR043161">
    <property type="entry name" value="DOCK_C_lobe_A"/>
</dbReference>
<sequence>MRECLLSGQFTLCEYKFEFLREVCNHEHYIPLSLPIPSSRITDNASSSETQNAQGTSWMCRVQLTGEFCRKHFLTGLLLRELGLALQDEQDLRHLALASLKNLMAKHSLDSRYTHRDREARIAALYLPLYGLILDNMPRFFSETSSPSASPPATRYTPPRRSLLPRAAPPVLPALPTPMPLSRLSSSLGHSGVKGVCEAHRKSCDLCGNGARKGSRDDLSVGGGLPGQMALALRHGNSVDASFSKEVLNSITAFSSLAVSTGNHADSRGSLISIESNPSTSDKNSEKTDGCERSLIGFGSRFDKLDQAETHSLLLCFLHIMKTISEDVMVSYWQRAVHQEISDFFNILELCLQHFRFLGKRHIARKLAAAVKLAQSTHNNGTLKGSNTSTQSSGLLPQWMLSSQDGHRHARSQTMPIIRGKNPLTSSRLLQMMESSCTNSKYLQVTHPPYEPGSDRHVGRRLLEPTAIEANLSTEVGLTVLDILGLFVQNHKKQLQLEEGQNSLMKKVFDTYLLFFQINQSTTTLRHVFAALRLFIHKFPAVFFQGESIVRSHLQLIKAVSQLIADAGIGGSRFQQALAIINNFANGDAPLRNTSFPAEVKDLTKRIRTVLMATSQMKEHEKDPEMLVDLQYSLANSYASTPELRRTWLESMAKIHVRNGDLSEAAMCYVHISALIAEYLKRRGYWKTDKPRNSSVFPEEANGINCSSLLTPRDGETSFCMGWAAFLCITPNVKEEGAMKEDTGTQDTPYTEDTLVEQLELCVDYLWKSERHELIADVNKPVIAVFEKRRDFKRLSELYYDIHRSYLKVTEVVNSEKRLFGRYYRVAFYGQGFFEEEESKEFIYKEPKLTGLSEISHRLLKLYSDKFGADNVKMIQDSNKVNPKDLDAKFAYIQVTYVTPYFDEKELQERRTDFERHHNIKHFVFETPFTLSGKKHGDVEEQCKRRTILTTSSTFPYLKKRIQVVDQQSTELNPIEVAIDEMSRKVSELNQLCSMEEVDMIRLQLKLQGSVSVKVNAGPMAYARAFLEEKNAKKYPDNQVKLLKEIFRQFAEACGGALDVNERLIKEDQLEYQEEMRVHYRDMLAELSAIMNEQIQHTRPAGTERLHTF</sequence>
<dbReference type="Gene3D" id="1.20.58.740">
    <property type="match status" value="1"/>
</dbReference>
<dbReference type="InterPro" id="IPR043162">
    <property type="entry name" value="DOCK_C_lobe_C"/>
</dbReference>
<dbReference type="Gene3D" id="1.25.40.410">
    <property type="match status" value="1"/>
</dbReference>
<dbReference type="FunFam" id="1.20.58.740:FF:000001">
    <property type="entry name" value="dedicator of cytokinesis protein 9 isoform X1"/>
    <property type="match status" value="1"/>
</dbReference>
<dbReference type="GO" id="GO:0030334">
    <property type="term" value="P:regulation of cell migration"/>
    <property type="evidence" value="ECO:0007669"/>
    <property type="project" value="TreeGrafter"/>
</dbReference>
<reference evidence="5" key="1">
    <citation type="journal article" date="2023" name="Science">
        <title>Genome structures resolve the early diversification of teleost fishes.</title>
        <authorList>
            <person name="Parey E."/>
            <person name="Louis A."/>
            <person name="Montfort J."/>
            <person name="Bouchez O."/>
            <person name="Roques C."/>
            <person name="Iampietro C."/>
            <person name="Lluch J."/>
            <person name="Castinel A."/>
            <person name="Donnadieu C."/>
            <person name="Desvignes T."/>
            <person name="Floi Bucao C."/>
            <person name="Jouanno E."/>
            <person name="Wen M."/>
            <person name="Mejri S."/>
            <person name="Dirks R."/>
            <person name="Jansen H."/>
            <person name="Henkel C."/>
            <person name="Chen W.J."/>
            <person name="Zahm M."/>
            <person name="Cabau C."/>
            <person name="Klopp C."/>
            <person name="Thompson A.W."/>
            <person name="Robinson-Rechavi M."/>
            <person name="Braasch I."/>
            <person name="Lecointre G."/>
            <person name="Bobe J."/>
            <person name="Postlethwait J.H."/>
            <person name="Berthelot C."/>
            <person name="Roest Crollius H."/>
            <person name="Guiguen Y."/>
        </authorList>
    </citation>
    <scope>NUCLEOTIDE SEQUENCE</scope>
    <source>
        <strain evidence="5">WJC10195</strain>
    </source>
</reference>
<dbReference type="GO" id="GO:0005085">
    <property type="term" value="F:guanyl-nucleotide exchange factor activity"/>
    <property type="evidence" value="ECO:0007669"/>
    <property type="project" value="UniProtKB-KW"/>
</dbReference>
<dbReference type="GO" id="GO:0060997">
    <property type="term" value="P:dendritic spine morphogenesis"/>
    <property type="evidence" value="ECO:0007669"/>
    <property type="project" value="TreeGrafter"/>
</dbReference>
<keyword evidence="1" id="KW-0344">Guanine-nucleotide releasing factor</keyword>
<gene>
    <name evidence="5" type="ORF">SKAU_G00084180</name>
</gene>
<dbReference type="Pfam" id="PF20422">
    <property type="entry name" value="DHR-2_Lobe_B"/>
    <property type="match status" value="1"/>
</dbReference>
<dbReference type="Pfam" id="PF06920">
    <property type="entry name" value="DHR-2_Lobe_A"/>
    <property type="match status" value="1"/>
</dbReference>
<dbReference type="PANTHER" id="PTHR23317">
    <property type="entry name" value="DEDICATOR OF CYTOKINESIS DOCK"/>
    <property type="match status" value="1"/>
</dbReference>
<dbReference type="InterPro" id="IPR046770">
    <property type="entry name" value="DOCKER_Lobe_B"/>
</dbReference>
<dbReference type="InterPro" id="IPR046773">
    <property type="entry name" value="DOCKER_Lobe_C"/>
</dbReference>